<accession>A0A0F9FNT7</accession>
<gene>
    <name evidence="1" type="ORF">LCGC14_1928250</name>
</gene>
<dbReference type="AlphaFoldDB" id="A0A0F9FNT7"/>
<protein>
    <submittedName>
        <fullName evidence="1">Uncharacterized protein</fullName>
    </submittedName>
</protein>
<comment type="caution">
    <text evidence="1">The sequence shown here is derived from an EMBL/GenBank/DDBJ whole genome shotgun (WGS) entry which is preliminary data.</text>
</comment>
<evidence type="ECO:0000313" key="1">
    <source>
        <dbReference type="EMBL" id="KKL88089.1"/>
    </source>
</evidence>
<organism evidence="1">
    <name type="scientific">marine sediment metagenome</name>
    <dbReference type="NCBI Taxonomy" id="412755"/>
    <lineage>
        <taxon>unclassified sequences</taxon>
        <taxon>metagenomes</taxon>
        <taxon>ecological metagenomes</taxon>
    </lineage>
</organism>
<name>A0A0F9FNT7_9ZZZZ</name>
<reference evidence="1" key="1">
    <citation type="journal article" date="2015" name="Nature">
        <title>Complex archaea that bridge the gap between prokaryotes and eukaryotes.</title>
        <authorList>
            <person name="Spang A."/>
            <person name="Saw J.H."/>
            <person name="Jorgensen S.L."/>
            <person name="Zaremba-Niedzwiedzka K."/>
            <person name="Martijn J."/>
            <person name="Lind A.E."/>
            <person name="van Eijk R."/>
            <person name="Schleper C."/>
            <person name="Guy L."/>
            <person name="Ettema T.J."/>
        </authorList>
    </citation>
    <scope>NUCLEOTIDE SEQUENCE</scope>
</reference>
<proteinExistence type="predicted"/>
<sequence length="92" mass="10760">MGDPTISPSTGKEYPLRTPEQDFEFWKYYIGITDSQNRTLTEEMLLEWSKDPNRSLECAFDGTIWPRNSGYCPRCKDYKGLNPQISGWSNWN</sequence>
<dbReference type="EMBL" id="LAZR01020664">
    <property type="protein sequence ID" value="KKL88089.1"/>
    <property type="molecule type" value="Genomic_DNA"/>
</dbReference>